<keyword evidence="1" id="KW-0732">Signal</keyword>
<feature type="chain" id="PRO_5046262265" evidence="1">
    <location>
        <begin position="19"/>
        <end position="144"/>
    </location>
</feature>
<evidence type="ECO:0000259" key="2">
    <source>
        <dbReference type="Pfam" id="PF03724"/>
    </source>
</evidence>
<dbReference type="Proteomes" id="UP000197068">
    <property type="component" value="Unassembled WGS sequence"/>
</dbReference>
<name>A0ABQ0MUC7_9GAMM</name>
<evidence type="ECO:0000313" key="3">
    <source>
        <dbReference type="EMBL" id="GAW95231.1"/>
    </source>
</evidence>
<feature type="signal peptide" evidence="1">
    <location>
        <begin position="1"/>
        <end position="18"/>
    </location>
</feature>
<gene>
    <name evidence="3" type="ORF">MTCD1_00830</name>
</gene>
<dbReference type="Pfam" id="PF03724">
    <property type="entry name" value="META"/>
    <property type="match status" value="1"/>
</dbReference>
<feature type="domain" description="DUF306" evidence="2">
    <location>
        <begin position="31"/>
        <end position="130"/>
    </location>
</feature>
<dbReference type="InterPro" id="IPR053147">
    <property type="entry name" value="Hsp_HslJ-like"/>
</dbReference>
<dbReference type="InterPro" id="IPR038670">
    <property type="entry name" value="HslJ-like_sf"/>
</dbReference>
<dbReference type="InterPro" id="IPR005184">
    <property type="entry name" value="DUF306_Meta_HslJ"/>
</dbReference>
<evidence type="ECO:0000313" key="4">
    <source>
        <dbReference type="Proteomes" id="UP000197068"/>
    </source>
</evidence>
<keyword evidence="4" id="KW-1185">Reference proteome</keyword>
<dbReference type="Gene3D" id="2.40.128.270">
    <property type="match status" value="1"/>
</dbReference>
<evidence type="ECO:0000256" key="1">
    <source>
        <dbReference type="SAM" id="SignalP"/>
    </source>
</evidence>
<sequence length="144" mass="15628">MKNIKRLALLVAISTTLAACNSSPAVPSQETLPGSWLVQSIQDKAVMMQNIARLNFDQTNGLSGSASCNNISSRYSIQNNSLNIGPIATTRKMCAPALMAQESRLLQALAKVKRFQLHNGELLMYDQQGGLQIKAKRAKPEPST</sequence>
<protein>
    <submittedName>
        <fullName evidence="3">Heat-shock protein HslJ</fullName>
    </submittedName>
</protein>
<dbReference type="PANTHER" id="PTHR35535">
    <property type="entry name" value="HEAT SHOCK PROTEIN HSLJ"/>
    <property type="match status" value="1"/>
</dbReference>
<dbReference type="PANTHER" id="PTHR35535:SF1">
    <property type="entry name" value="HEAT SHOCK PROTEIN HSLJ"/>
    <property type="match status" value="1"/>
</dbReference>
<dbReference type="EMBL" id="BDQM01000004">
    <property type="protein sequence ID" value="GAW95231.1"/>
    <property type="molecule type" value="Genomic_DNA"/>
</dbReference>
<reference evidence="3 4" key="1">
    <citation type="submission" date="2017-06" db="EMBL/GenBank/DDBJ databases">
        <title>Whole Genome Sequences of Colwellia marinimaniae MTCD1.</title>
        <authorList>
            <person name="Kusumoto H."/>
            <person name="Inoue M."/>
            <person name="Tanikawa K."/>
            <person name="Maeji H."/>
            <person name="Cameron J.H."/>
            <person name="Bartlett D.H."/>
        </authorList>
    </citation>
    <scope>NUCLEOTIDE SEQUENCE [LARGE SCALE GENOMIC DNA]</scope>
    <source>
        <strain evidence="3 4">MTCD1</strain>
    </source>
</reference>
<dbReference type="RefSeq" id="WP_057181157.1">
    <property type="nucleotide sequence ID" value="NZ_BDQM01000004.1"/>
</dbReference>
<accession>A0ABQ0MUC7</accession>
<organism evidence="3 4">
    <name type="scientific">Colwellia marinimaniae</name>
    <dbReference type="NCBI Taxonomy" id="1513592"/>
    <lineage>
        <taxon>Bacteria</taxon>
        <taxon>Pseudomonadati</taxon>
        <taxon>Pseudomonadota</taxon>
        <taxon>Gammaproteobacteria</taxon>
        <taxon>Alteromonadales</taxon>
        <taxon>Colwelliaceae</taxon>
        <taxon>Colwellia</taxon>
    </lineage>
</organism>
<dbReference type="PROSITE" id="PS51257">
    <property type="entry name" value="PROKAR_LIPOPROTEIN"/>
    <property type="match status" value="1"/>
</dbReference>
<proteinExistence type="predicted"/>
<comment type="caution">
    <text evidence="3">The sequence shown here is derived from an EMBL/GenBank/DDBJ whole genome shotgun (WGS) entry which is preliminary data.</text>
</comment>